<sequence length="246" mass="26989">MTALYLHETIDIVGQGAWPYMAHTLQASGNETNQFVLQGTWYVMGITGRWPQVINIWDVPGGWQGWTDSVDRLNLKRQQNTDLGQWWDEAYKSRTGGFDRLLAGAPQSPTTDTLVSAGVRGTLFVHEIATVRSGTAPAHLDAVANTQVPLMAEYGFVATGLYETLMTDTEVITVWAGSVQSHTDLLRAEYGARHGPAGGDPRLAAWRRESREYVASWRSELMTPYPGIPIGPSDQQESGSPSGHDS</sequence>
<protein>
    <submittedName>
        <fullName evidence="2">Unannotated protein</fullName>
    </submittedName>
</protein>
<feature type="region of interest" description="Disordered" evidence="1">
    <location>
        <begin position="222"/>
        <end position="246"/>
    </location>
</feature>
<proteinExistence type="predicted"/>
<organism evidence="2">
    <name type="scientific">freshwater metagenome</name>
    <dbReference type="NCBI Taxonomy" id="449393"/>
    <lineage>
        <taxon>unclassified sequences</taxon>
        <taxon>metagenomes</taxon>
        <taxon>ecological metagenomes</taxon>
    </lineage>
</organism>
<name>A0A6J7EU71_9ZZZZ</name>
<evidence type="ECO:0000313" key="2">
    <source>
        <dbReference type="EMBL" id="CAB4884864.1"/>
    </source>
</evidence>
<accession>A0A6J7EU71</accession>
<reference evidence="2" key="1">
    <citation type="submission" date="2020-05" db="EMBL/GenBank/DDBJ databases">
        <authorList>
            <person name="Chiriac C."/>
            <person name="Salcher M."/>
            <person name="Ghai R."/>
            <person name="Kavagutti S V."/>
        </authorList>
    </citation>
    <scope>NUCLEOTIDE SEQUENCE</scope>
</reference>
<gene>
    <name evidence="2" type="ORF">UFOPK3376_01993</name>
</gene>
<dbReference type="EMBL" id="CAFBLP010000053">
    <property type="protein sequence ID" value="CAB4884864.1"/>
    <property type="molecule type" value="Genomic_DNA"/>
</dbReference>
<evidence type="ECO:0000256" key="1">
    <source>
        <dbReference type="SAM" id="MobiDB-lite"/>
    </source>
</evidence>
<feature type="compositionally biased region" description="Polar residues" evidence="1">
    <location>
        <begin position="233"/>
        <end position="246"/>
    </location>
</feature>
<dbReference type="AlphaFoldDB" id="A0A6J7EU71"/>